<evidence type="ECO:0000313" key="2">
    <source>
        <dbReference type="Proteomes" id="UP000631576"/>
    </source>
</evidence>
<protein>
    <submittedName>
        <fullName evidence="1">Type II toxin-antitoxin system HicA family toxin</fullName>
    </submittedName>
</protein>
<gene>
    <name evidence="1" type="ORF">H8S40_00480</name>
</gene>
<accession>A0ABR7G3R2</accession>
<dbReference type="EMBL" id="JACOPE010000001">
    <property type="protein sequence ID" value="MBC5682080.1"/>
    <property type="molecule type" value="Genomic_DNA"/>
</dbReference>
<sequence>MSSVDKILTAVMCGTRDKNILFLDLRKLLDVLGFRCRIKGDHFIYYKEGVSEIINIQPEGNKAKAYQVKQVRYIILKYKMEV</sequence>
<dbReference type="SUPFAM" id="SSF54786">
    <property type="entry name" value="YcfA/nrd intein domain"/>
    <property type="match status" value="1"/>
</dbReference>
<dbReference type="RefSeq" id="WP_118688460.1">
    <property type="nucleotide sequence ID" value="NZ_JACOPE010000001.1"/>
</dbReference>
<reference evidence="1 2" key="1">
    <citation type="submission" date="2020-08" db="EMBL/GenBank/DDBJ databases">
        <title>Genome public.</title>
        <authorList>
            <person name="Liu C."/>
            <person name="Sun Q."/>
        </authorList>
    </citation>
    <scope>NUCLEOTIDE SEQUENCE [LARGE SCALE GENOMIC DNA]</scope>
    <source>
        <strain evidence="1 2">NSJ-13</strain>
    </source>
</reference>
<proteinExistence type="predicted"/>
<name>A0ABR7G3R2_9FIRM</name>
<organism evidence="1 2">
    <name type="scientific">Ruminococcus hominis</name>
    <dbReference type="NCBI Taxonomy" id="2763065"/>
    <lineage>
        <taxon>Bacteria</taxon>
        <taxon>Bacillati</taxon>
        <taxon>Bacillota</taxon>
        <taxon>Clostridia</taxon>
        <taxon>Eubacteriales</taxon>
        <taxon>Oscillospiraceae</taxon>
        <taxon>Ruminococcus</taxon>
    </lineage>
</organism>
<keyword evidence="2" id="KW-1185">Reference proteome</keyword>
<comment type="caution">
    <text evidence="1">The sequence shown here is derived from an EMBL/GenBank/DDBJ whole genome shotgun (WGS) entry which is preliminary data.</text>
</comment>
<dbReference type="Proteomes" id="UP000631576">
    <property type="component" value="Unassembled WGS sequence"/>
</dbReference>
<evidence type="ECO:0000313" key="1">
    <source>
        <dbReference type="EMBL" id="MBC5682080.1"/>
    </source>
</evidence>